<comment type="caution">
    <text evidence="1">The sequence shown here is derived from an EMBL/GenBank/DDBJ whole genome shotgun (WGS) entry which is preliminary data.</text>
</comment>
<dbReference type="EMBL" id="BPVZ01000034">
    <property type="protein sequence ID" value="GKV11558.1"/>
    <property type="molecule type" value="Genomic_DNA"/>
</dbReference>
<sequence>MISSPVSVGLHTRQLRFWLLEKYWYVDGIFKSKNENLMEYVSYGIGLILVQ</sequence>
<evidence type="ECO:0000313" key="2">
    <source>
        <dbReference type="Proteomes" id="UP001054252"/>
    </source>
</evidence>
<dbReference type="Proteomes" id="UP001054252">
    <property type="component" value="Unassembled WGS sequence"/>
</dbReference>
<evidence type="ECO:0000313" key="1">
    <source>
        <dbReference type="EMBL" id="GKV11558.1"/>
    </source>
</evidence>
<organism evidence="1 2">
    <name type="scientific">Rubroshorea leprosula</name>
    <dbReference type="NCBI Taxonomy" id="152421"/>
    <lineage>
        <taxon>Eukaryota</taxon>
        <taxon>Viridiplantae</taxon>
        <taxon>Streptophyta</taxon>
        <taxon>Embryophyta</taxon>
        <taxon>Tracheophyta</taxon>
        <taxon>Spermatophyta</taxon>
        <taxon>Magnoliopsida</taxon>
        <taxon>eudicotyledons</taxon>
        <taxon>Gunneridae</taxon>
        <taxon>Pentapetalae</taxon>
        <taxon>rosids</taxon>
        <taxon>malvids</taxon>
        <taxon>Malvales</taxon>
        <taxon>Dipterocarpaceae</taxon>
        <taxon>Rubroshorea</taxon>
    </lineage>
</organism>
<reference evidence="1 2" key="1">
    <citation type="journal article" date="2021" name="Commun. Biol.">
        <title>The genome of Shorea leprosula (Dipterocarpaceae) highlights the ecological relevance of drought in aseasonal tropical rainforests.</title>
        <authorList>
            <person name="Ng K.K.S."/>
            <person name="Kobayashi M.J."/>
            <person name="Fawcett J.A."/>
            <person name="Hatakeyama M."/>
            <person name="Paape T."/>
            <person name="Ng C.H."/>
            <person name="Ang C.C."/>
            <person name="Tnah L.H."/>
            <person name="Lee C.T."/>
            <person name="Nishiyama T."/>
            <person name="Sese J."/>
            <person name="O'Brien M.J."/>
            <person name="Copetti D."/>
            <person name="Mohd Noor M.I."/>
            <person name="Ong R.C."/>
            <person name="Putra M."/>
            <person name="Sireger I.Z."/>
            <person name="Indrioko S."/>
            <person name="Kosugi Y."/>
            <person name="Izuno A."/>
            <person name="Isagi Y."/>
            <person name="Lee S.L."/>
            <person name="Shimizu K.K."/>
        </authorList>
    </citation>
    <scope>NUCLEOTIDE SEQUENCE [LARGE SCALE GENOMIC DNA]</scope>
    <source>
        <strain evidence="1">214</strain>
    </source>
</reference>
<keyword evidence="2" id="KW-1185">Reference proteome</keyword>
<accession>A0AAV5JAB4</accession>
<proteinExistence type="predicted"/>
<evidence type="ECO:0008006" key="3">
    <source>
        <dbReference type="Google" id="ProtNLM"/>
    </source>
</evidence>
<dbReference type="AlphaFoldDB" id="A0AAV5JAB4"/>
<name>A0AAV5JAB4_9ROSI</name>
<protein>
    <recommendedName>
        <fullName evidence="3">Maturase K</fullName>
    </recommendedName>
</protein>
<gene>
    <name evidence="1" type="ORF">SLEP1_g22806</name>
</gene>